<accession>A0A2R6WPA3</accession>
<gene>
    <name evidence="1" type="ORF">MARPO_0069s0012</name>
</gene>
<evidence type="ECO:0000313" key="2">
    <source>
        <dbReference type="Proteomes" id="UP000244005"/>
    </source>
</evidence>
<dbReference type="Proteomes" id="UP000244005">
    <property type="component" value="Unassembled WGS sequence"/>
</dbReference>
<dbReference type="Gramene" id="Mp2g23630.1">
    <property type="protein sequence ID" value="Mp2g23630.1.cds1"/>
    <property type="gene ID" value="Mp2g23630"/>
</dbReference>
<dbReference type="EMBL" id="KZ772741">
    <property type="protein sequence ID" value="PTQ35664.1"/>
    <property type="molecule type" value="Genomic_DNA"/>
</dbReference>
<protein>
    <submittedName>
        <fullName evidence="1">Uncharacterized protein</fullName>
    </submittedName>
</protein>
<organism evidence="1 2">
    <name type="scientific">Marchantia polymorpha</name>
    <name type="common">Common liverwort</name>
    <name type="synonym">Marchantia aquatica</name>
    <dbReference type="NCBI Taxonomy" id="3197"/>
    <lineage>
        <taxon>Eukaryota</taxon>
        <taxon>Viridiplantae</taxon>
        <taxon>Streptophyta</taxon>
        <taxon>Embryophyta</taxon>
        <taxon>Marchantiophyta</taxon>
        <taxon>Marchantiopsida</taxon>
        <taxon>Marchantiidae</taxon>
        <taxon>Marchantiales</taxon>
        <taxon>Marchantiaceae</taxon>
        <taxon>Marchantia</taxon>
    </lineage>
</organism>
<dbReference type="AlphaFoldDB" id="A0A2R6WPA3"/>
<keyword evidence="2" id="KW-1185">Reference proteome</keyword>
<name>A0A2R6WPA3_MARPO</name>
<sequence>MILNSPPRSWRLQLRYAGESQSRRGVRQSVLLDHGLPVLDTPRLQMSRRPKKMAKSIEFARSKLAKLIGHVPAKLGRTRNWTLFGSVCHASDCSEKNEKRRYARHPILLSS</sequence>
<reference evidence="2" key="1">
    <citation type="journal article" date="2017" name="Cell">
        <title>Insights into land plant evolution garnered from the Marchantia polymorpha genome.</title>
        <authorList>
            <person name="Bowman J.L."/>
            <person name="Kohchi T."/>
            <person name="Yamato K.T."/>
            <person name="Jenkins J."/>
            <person name="Shu S."/>
            <person name="Ishizaki K."/>
            <person name="Yamaoka S."/>
            <person name="Nishihama R."/>
            <person name="Nakamura Y."/>
            <person name="Berger F."/>
            <person name="Adam C."/>
            <person name="Aki S.S."/>
            <person name="Althoff F."/>
            <person name="Araki T."/>
            <person name="Arteaga-Vazquez M.A."/>
            <person name="Balasubrmanian S."/>
            <person name="Barry K."/>
            <person name="Bauer D."/>
            <person name="Boehm C.R."/>
            <person name="Briginshaw L."/>
            <person name="Caballero-Perez J."/>
            <person name="Catarino B."/>
            <person name="Chen F."/>
            <person name="Chiyoda S."/>
            <person name="Chovatia M."/>
            <person name="Davies K.M."/>
            <person name="Delmans M."/>
            <person name="Demura T."/>
            <person name="Dierschke T."/>
            <person name="Dolan L."/>
            <person name="Dorantes-Acosta A.E."/>
            <person name="Eklund D.M."/>
            <person name="Florent S.N."/>
            <person name="Flores-Sandoval E."/>
            <person name="Fujiyama A."/>
            <person name="Fukuzawa H."/>
            <person name="Galik B."/>
            <person name="Grimanelli D."/>
            <person name="Grimwood J."/>
            <person name="Grossniklaus U."/>
            <person name="Hamada T."/>
            <person name="Haseloff J."/>
            <person name="Hetherington A.J."/>
            <person name="Higo A."/>
            <person name="Hirakawa Y."/>
            <person name="Hundley H.N."/>
            <person name="Ikeda Y."/>
            <person name="Inoue K."/>
            <person name="Inoue S.I."/>
            <person name="Ishida S."/>
            <person name="Jia Q."/>
            <person name="Kakita M."/>
            <person name="Kanazawa T."/>
            <person name="Kawai Y."/>
            <person name="Kawashima T."/>
            <person name="Kennedy M."/>
            <person name="Kinose K."/>
            <person name="Kinoshita T."/>
            <person name="Kohara Y."/>
            <person name="Koide E."/>
            <person name="Komatsu K."/>
            <person name="Kopischke S."/>
            <person name="Kubo M."/>
            <person name="Kyozuka J."/>
            <person name="Lagercrantz U."/>
            <person name="Lin S.S."/>
            <person name="Lindquist E."/>
            <person name="Lipzen A.M."/>
            <person name="Lu C.W."/>
            <person name="De Luna E."/>
            <person name="Martienssen R.A."/>
            <person name="Minamino N."/>
            <person name="Mizutani M."/>
            <person name="Mizutani M."/>
            <person name="Mochizuki N."/>
            <person name="Monte I."/>
            <person name="Mosher R."/>
            <person name="Nagasaki H."/>
            <person name="Nakagami H."/>
            <person name="Naramoto S."/>
            <person name="Nishitani K."/>
            <person name="Ohtani M."/>
            <person name="Okamoto T."/>
            <person name="Okumura M."/>
            <person name="Phillips J."/>
            <person name="Pollak B."/>
            <person name="Reinders A."/>
            <person name="Rovekamp M."/>
            <person name="Sano R."/>
            <person name="Sawa S."/>
            <person name="Schmid M.W."/>
            <person name="Shirakawa M."/>
            <person name="Solano R."/>
            <person name="Spunde A."/>
            <person name="Suetsugu N."/>
            <person name="Sugano S."/>
            <person name="Sugiyama A."/>
            <person name="Sun R."/>
            <person name="Suzuki Y."/>
            <person name="Takenaka M."/>
            <person name="Takezawa D."/>
            <person name="Tomogane H."/>
            <person name="Tsuzuki M."/>
            <person name="Ueda T."/>
            <person name="Umeda M."/>
            <person name="Ward J.M."/>
            <person name="Watanabe Y."/>
            <person name="Yazaki K."/>
            <person name="Yokoyama R."/>
            <person name="Yoshitake Y."/>
            <person name="Yotsui I."/>
            <person name="Zachgo S."/>
            <person name="Schmutz J."/>
        </authorList>
    </citation>
    <scope>NUCLEOTIDE SEQUENCE [LARGE SCALE GENOMIC DNA]</scope>
    <source>
        <strain evidence="2">Tak-1</strain>
    </source>
</reference>
<proteinExistence type="predicted"/>
<evidence type="ECO:0000313" key="1">
    <source>
        <dbReference type="EMBL" id="PTQ35664.1"/>
    </source>
</evidence>